<protein>
    <submittedName>
        <fullName evidence="3">Minor tail protein</fullName>
    </submittedName>
</protein>
<sequence length="737" mass="77103">MTDGTITFSTALDNKQLEKELQSTLKKINSLEKSISEMGSGRNALAEQAKEMGAQLDAAKQKLYEMQSAAKGVYSKETIADQKTLVSGLQSEWNKINSRVDSYDQKIKNATASLADEKEHYGEISEQIDKANGKSTKMQDSVERVGASVEKIGNRIKNLFRRVFLFSVLTSAFRSFRTWLGNVIQSNSEAAASIAQLKGALLTLAQPIVEIIIPAFTALVNIVTKVVTALATLVSWIFGKTISQSKEAAKNLNKETKALGGVGAAANEAKKQLAAFDEINQLVQETSSGGGGGGSSTDASFDFDETSFLKNLPNWLKNLAADLQIKIKNLKFDWDRGNILHNKDAWIIALSGILGAVLGGMFGGLHGAVIGLLLGAAIGLIGCTLLDKTSNPEKYKRLAIVALTSILGAVLGAKFGGLKGAMLGLLLGLSIGLVSLDFIDGKFEGWNSQDTFLTVMTAILGAVIGSIFGGFAGGVIGLVVGAAISIKALNWIRKLDNPSNDKILFTTAVLALLGFVIGTIFGGFVGGVIGLVVGLGISIAAVQFDNSIDGSAKTKAAAILKTVMLGIIGALIGAAIGGVVGGIVGGVVGITLGLAIHWGDITTDSVPTRGGFYAKRGKTSAISKPGSGFGGGGVSAKSSSLRVPALAQGAVIPPNREFMAVLGDQTSGNNIEAPENLIRQIVREETQTSASNELLREILSAIREGKVMMVDSVQFAKVTQRSLSNASRASGTPLTVR</sequence>
<feature type="coiled-coil region" evidence="1">
    <location>
        <begin position="14"/>
        <end position="62"/>
    </location>
</feature>
<keyword evidence="2" id="KW-1133">Transmembrane helix</keyword>
<name>A0A8S5M4N8_9CAUD</name>
<dbReference type="Gene3D" id="1.10.287.1490">
    <property type="match status" value="1"/>
</dbReference>
<feature type="transmembrane region" description="Helical" evidence="2">
    <location>
        <begin position="398"/>
        <end position="415"/>
    </location>
</feature>
<evidence type="ECO:0000256" key="1">
    <source>
        <dbReference type="SAM" id="Coils"/>
    </source>
</evidence>
<feature type="transmembrane region" description="Helical" evidence="2">
    <location>
        <begin position="451"/>
        <end position="468"/>
    </location>
</feature>
<feature type="transmembrane region" description="Helical" evidence="2">
    <location>
        <begin position="368"/>
        <end position="386"/>
    </location>
</feature>
<feature type="transmembrane region" description="Helical" evidence="2">
    <location>
        <begin position="345"/>
        <end position="362"/>
    </location>
</feature>
<evidence type="ECO:0000256" key="2">
    <source>
        <dbReference type="SAM" id="Phobius"/>
    </source>
</evidence>
<feature type="transmembrane region" description="Helical" evidence="2">
    <location>
        <begin position="211"/>
        <end position="238"/>
    </location>
</feature>
<evidence type="ECO:0000313" key="3">
    <source>
        <dbReference type="EMBL" id="DAD77261.1"/>
    </source>
</evidence>
<dbReference type="EMBL" id="BK014822">
    <property type="protein sequence ID" value="DAD77261.1"/>
    <property type="molecule type" value="Genomic_DNA"/>
</dbReference>
<reference evidence="3" key="1">
    <citation type="journal article" date="2021" name="Proc. Natl. Acad. Sci. U.S.A.">
        <title>A Catalog of Tens of Thousands of Viruses from Human Metagenomes Reveals Hidden Associations with Chronic Diseases.</title>
        <authorList>
            <person name="Tisza M.J."/>
            <person name="Buck C.B."/>
        </authorList>
    </citation>
    <scope>NUCLEOTIDE SEQUENCE</scope>
    <source>
        <strain evidence="3">CtEQg15</strain>
    </source>
</reference>
<organism evidence="3">
    <name type="scientific">Siphoviridae sp. ctEQg15</name>
    <dbReference type="NCBI Taxonomy" id="2826205"/>
    <lineage>
        <taxon>Viruses</taxon>
        <taxon>Duplodnaviria</taxon>
        <taxon>Heunggongvirae</taxon>
        <taxon>Uroviricota</taxon>
        <taxon>Caudoviricetes</taxon>
    </lineage>
</organism>
<keyword evidence="2" id="KW-0812">Transmembrane</keyword>
<accession>A0A8S5M4N8</accession>
<keyword evidence="2" id="KW-0472">Membrane</keyword>
<keyword evidence="1" id="KW-0175">Coiled coil</keyword>
<feature type="transmembrane region" description="Helical" evidence="2">
    <location>
        <begin position="565"/>
        <end position="598"/>
    </location>
</feature>
<proteinExistence type="predicted"/>
<feature type="transmembrane region" description="Helical" evidence="2">
    <location>
        <begin position="503"/>
        <end position="521"/>
    </location>
</feature>
<feature type="transmembrane region" description="Helical" evidence="2">
    <location>
        <begin position="421"/>
        <end position="439"/>
    </location>
</feature>